<evidence type="ECO:0000313" key="4">
    <source>
        <dbReference type="Proteomes" id="UP001391051"/>
    </source>
</evidence>
<keyword evidence="2" id="KW-0812">Transmembrane</keyword>
<dbReference type="GeneID" id="92070730"/>
<organism evidence="3 4">
    <name type="scientific">Apiospora aurea</name>
    <dbReference type="NCBI Taxonomy" id="335848"/>
    <lineage>
        <taxon>Eukaryota</taxon>
        <taxon>Fungi</taxon>
        <taxon>Dikarya</taxon>
        <taxon>Ascomycota</taxon>
        <taxon>Pezizomycotina</taxon>
        <taxon>Sordariomycetes</taxon>
        <taxon>Xylariomycetidae</taxon>
        <taxon>Amphisphaeriales</taxon>
        <taxon>Apiosporaceae</taxon>
        <taxon>Apiospora</taxon>
    </lineage>
</organism>
<gene>
    <name evidence="3" type="ORF">PG986_001446</name>
</gene>
<evidence type="ECO:0008006" key="5">
    <source>
        <dbReference type="Google" id="ProtNLM"/>
    </source>
</evidence>
<reference evidence="3 4" key="1">
    <citation type="submission" date="2023-01" db="EMBL/GenBank/DDBJ databases">
        <title>Analysis of 21 Apiospora genomes using comparative genomics revels a genus with tremendous synthesis potential of carbohydrate active enzymes and secondary metabolites.</title>
        <authorList>
            <person name="Sorensen T."/>
        </authorList>
    </citation>
    <scope>NUCLEOTIDE SEQUENCE [LARGE SCALE GENOMIC DNA]</scope>
    <source>
        <strain evidence="3 4">CBS 24483</strain>
    </source>
</reference>
<name>A0ABR1QX15_9PEZI</name>
<evidence type="ECO:0000256" key="1">
    <source>
        <dbReference type="SAM" id="MobiDB-lite"/>
    </source>
</evidence>
<feature type="region of interest" description="Disordered" evidence="1">
    <location>
        <begin position="1"/>
        <end position="29"/>
    </location>
</feature>
<evidence type="ECO:0000256" key="2">
    <source>
        <dbReference type="SAM" id="Phobius"/>
    </source>
</evidence>
<keyword evidence="2" id="KW-0472">Membrane</keyword>
<keyword evidence="2" id="KW-1133">Transmembrane helix</keyword>
<dbReference type="RefSeq" id="XP_066706561.1">
    <property type="nucleotide sequence ID" value="XM_066837668.1"/>
</dbReference>
<evidence type="ECO:0000313" key="3">
    <source>
        <dbReference type="EMBL" id="KAK7967169.1"/>
    </source>
</evidence>
<accession>A0ABR1QX15</accession>
<protein>
    <recommendedName>
        <fullName evidence="5">Apple domain-containing protein</fullName>
    </recommendedName>
</protein>
<dbReference type="Proteomes" id="UP001391051">
    <property type="component" value="Unassembled WGS sequence"/>
</dbReference>
<feature type="compositionally biased region" description="Basic and acidic residues" evidence="1">
    <location>
        <begin position="1"/>
        <end position="14"/>
    </location>
</feature>
<comment type="caution">
    <text evidence="3">The sequence shown here is derived from an EMBL/GenBank/DDBJ whole genome shotgun (WGS) entry which is preliminary data.</text>
</comment>
<sequence>MHESEALEPLRKPEPIPPEVMRQHDYSGSTHAFPGPYNSAYYGPADAISRADYATLSSASHVGGQHPLHDDSHRSVCGIKRSTFIFSLVLSFIVIGAAVGGAAGGSLAVQRASACPSNSPEASGGSATSPYLSIPTSDVSVALDCQKLNGSTQAVVIGDETRSFKLACGRDYHSPQSQDLMGLTSYTMEACLRACVAYNLAWNSSECVAAVFIADVSYATDTYGGNCWIKNATKGSAEATQRYTSAILE</sequence>
<dbReference type="EMBL" id="JAQQWE010000001">
    <property type="protein sequence ID" value="KAK7967169.1"/>
    <property type="molecule type" value="Genomic_DNA"/>
</dbReference>
<keyword evidence="4" id="KW-1185">Reference proteome</keyword>
<proteinExistence type="predicted"/>
<feature type="transmembrane region" description="Helical" evidence="2">
    <location>
        <begin position="84"/>
        <end position="109"/>
    </location>
</feature>